<dbReference type="PANTHER" id="PTHR11010">
    <property type="entry name" value="PROTEASE S28 PRO-X CARBOXYPEPTIDASE-RELATED"/>
    <property type="match status" value="1"/>
</dbReference>
<accession>A0A9Q9DYL9</accession>
<dbReference type="EMBL" id="CP089281">
    <property type="protein sequence ID" value="USP82761.1"/>
    <property type="molecule type" value="Genomic_DNA"/>
</dbReference>
<dbReference type="Pfam" id="PF05577">
    <property type="entry name" value="Peptidase_S28"/>
    <property type="match status" value="1"/>
</dbReference>
<gene>
    <name evidence="6" type="ORF">yc1106_10035</name>
</gene>
<evidence type="ECO:0000256" key="5">
    <source>
        <dbReference type="ARBA" id="ARBA00023180"/>
    </source>
</evidence>
<evidence type="ECO:0000313" key="7">
    <source>
        <dbReference type="Proteomes" id="UP001056012"/>
    </source>
</evidence>
<dbReference type="GO" id="GO:0006508">
    <property type="term" value="P:proteolysis"/>
    <property type="evidence" value="ECO:0007669"/>
    <property type="project" value="UniProtKB-KW"/>
</dbReference>
<keyword evidence="4" id="KW-0378">Hydrolase</keyword>
<dbReference type="GO" id="GO:0070008">
    <property type="term" value="F:serine-type exopeptidase activity"/>
    <property type="evidence" value="ECO:0007669"/>
    <property type="project" value="InterPro"/>
</dbReference>
<proteinExistence type="inferred from homology"/>
<sequence length="471" mass="52019">MSCADSYLYPTVFDSSYYKPGGPVFLYIGGETSGESRFSNLQTGIIQILMQKFNGLGVILENRYYGQSYPFNTSTTDELRFLTTEQTIADNAYFRQHATFPGINATLNSPDTPWIMYGGSLAGAQTAFTMKAYNDIFAGGIGSSATVQALLEYPYWYNPIMKFGPSDCISRLVSIVDKIDALIGTNNQTGIQQLKDIFGLGSLSSLGDFAMTIAFPIGGPMNYPTNTWQELNWSDRYGSSDFWDFCSNITNPAPPANTTAVDTALAAYSSGEPWTGLGNYAAYVKRVLLPQCTTGRINSTDAGCFSTQNATFYADPTNSAARSYLYSTCAESGGYQTAPLWGPSLISRVLQVPYTQQWCTWAFPPGAYNSIPPTPAMQYYNSYGGWDIQAPNLALIDGNTDVWLDLCYHSNLVDKVRISSDEYPSYLIAGAGHHWDSYGIKDVEAEPAYIREAHLWEMRTVEGFLKRWGKK</sequence>
<dbReference type="InterPro" id="IPR008758">
    <property type="entry name" value="Peptidase_S28"/>
</dbReference>
<keyword evidence="2" id="KW-0645">Protease</keyword>
<keyword evidence="5" id="KW-0325">Glycoprotein</keyword>
<comment type="similarity">
    <text evidence="1">Belongs to the peptidase S28 family.</text>
</comment>
<evidence type="ECO:0000256" key="1">
    <source>
        <dbReference type="ARBA" id="ARBA00011079"/>
    </source>
</evidence>
<keyword evidence="7" id="KW-1185">Reference proteome</keyword>
<evidence type="ECO:0000256" key="3">
    <source>
        <dbReference type="ARBA" id="ARBA00022729"/>
    </source>
</evidence>
<reference evidence="6" key="1">
    <citation type="submission" date="2021-12" db="EMBL/GenBank/DDBJ databases">
        <title>Curvularia clavata genome.</title>
        <authorList>
            <person name="Cao Y."/>
        </authorList>
    </citation>
    <scope>NUCLEOTIDE SEQUENCE</scope>
    <source>
        <strain evidence="6">Yc1106</strain>
    </source>
</reference>
<dbReference type="PANTHER" id="PTHR11010:SF117">
    <property type="entry name" value="SERINE PROTEASE 16"/>
    <property type="match status" value="1"/>
</dbReference>
<dbReference type="AlphaFoldDB" id="A0A9Q9DYL9"/>
<evidence type="ECO:0000256" key="4">
    <source>
        <dbReference type="ARBA" id="ARBA00022801"/>
    </source>
</evidence>
<evidence type="ECO:0000256" key="2">
    <source>
        <dbReference type="ARBA" id="ARBA00022670"/>
    </source>
</evidence>
<dbReference type="InterPro" id="IPR029058">
    <property type="entry name" value="AB_hydrolase_fold"/>
</dbReference>
<evidence type="ECO:0000313" key="6">
    <source>
        <dbReference type="EMBL" id="USP82761.1"/>
    </source>
</evidence>
<dbReference type="GO" id="GO:0008239">
    <property type="term" value="F:dipeptidyl-peptidase activity"/>
    <property type="evidence" value="ECO:0007669"/>
    <property type="project" value="TreeGrafter"/>
</dbReference>
<dbReference type="SUPFAM" id="SSF53474">
    <property type="entry name" value="alpha/beta-Hydrolases"/>
    <property type="match status" value="1"/>
</dbReference>
<dbReference type="Gene3D" id="3.40.50.1820">
    <property type="entry name" value="alpha/beta hydrolase"/>
    <property type="match status" value="2"/>
</dbReference>
<keyword evidence="3" id="KW-0732">Signal</keyword>
<organism evidence="6 7">
    <name type="scientific">Curvularia clavata</name>
    <dbReference type="NCBI Taxonomy" id="95742"/>
    <lineage>
        <taxon>Eukaryota</taxon>
        <taxon>Fungi</taxon>
        <taxon>Dikarya</taxon>
        <taxon>Ascomycota</taxon>
        <taxon>Pezizomycotina</taxon>
        <taxon>Dothideomycetes</taxon>
        <taxon>Pleosporomycetidae</taxon>
        <taxon>Pleosporales</taxon>
        <taxon>Pleosporineae</taxon>
        <taxon>Pleosporaceae</taxon>
        <taxon>Curvularia</taxon>
    </lineage>
</organism>
<dbReference type="VEuPathDB" id="FungiDB:yc1106_10035"/>
<dbReference type="Proteomes" id="UP001056012">
    <property type="component" value="Chromosome 8"/>
</dbReference>
<name>A0A9Q9DYL9_CURCL</name>
<dbReference type="OrthoDB" id="1735038at2759"/>
<protein>
    <submittedName>
        <fullName evidence="6">Uncharacterized protein</fullName>
    </submittedName>
</protein>